<evidence type="ECO:0000313" key="2">
    <source>
        <dbReference type="EMBL" id="HIX37558.1"/>
    </source>
</evidence>
<dbReference type="EMBL" id="DXFG01000134">
    <property type="protein sequence ID" value="HIX37558.1"/>
    <property type="molecule type" value="Genomic_DNA"/>
</dbReference>
<accession>A0A9D1VMI1</accession>
<dbReference type="PROSITE" id="PS50987">
    <property type="entry name" value="HTH_ARSR_2"/>
    <property type="match status" value="1"/>
</dbReference>
<dbReference type="Pfam" id="PF13412">
    <property type="entry name" value="HTH_24"/>
    <property type="match status" value="1"/>
</dbReference>
<organism evidence="2 3">
    <name type="scientific">Candidatus Blautia pullistercoris</name>
    <dbReference type="NCBI Taxonomy" id="2838499"/>
    <lineage>
        <taxon>Bacteria</taxon>
        <taxon>Bacillati</taxon>
        <taxon>Bacillota</taxon>
        <taxon>Clostridia</taxon>
        <taxon>Lachnospirales</taxon>
        <taxon>Lachnospiraceae</taxon>
        <taxon>Blautia</taxon>
    </lineage>
</organism>
<dbReference type="InterPro" id="IPR011991">
    <property type="entry name" value="ArsR-like_HTH"/>
</dbReference>
<dbReference type="CDD" id="cd00090">
    <property type="entry name" value="HTH_ARSR"/>
    <property type="match status" value="1"/>
</dbReference>
<gene>
    <name evidence="2" type="ORF">H9738_06780</name>
</gene>
<dbReference type="GO" id="GO:0003700">
    <property type="term" value="F:DNA-binding transcription factor activity"/>
    <property type="evidence" value="ECO:0007669"/>
    <property type="project" value="InterPro"/>
</dbReference>
<sequence>MLHIKKIEDGIDLYKALGSDLRIQIIKLLLEKGEMNMNEIAGSLGITNGALTSHIKKLEECGLVSVLSEHEGHGNQKLCRVHTDRILIDVMPQIPEENKNLYSVDIPVGQYTDYQVSPTCGIASRKSLIGEVDDPRYFAHPQRTHAGILWFSKGYVEYLIPNFLPPHCQVEQLILSVEIASEAPGTNNDWPSDIAFFLNEIPIGTWTSPGDFGDVHGLFTPSWWLPFWNQYGLLKTLIVNKNGTFIDGLKISDVTIDQFSLDHKSPLKFKFMVSDNAVHTGGLTLFGKGFGNYNQDIQVLISYIPVSSV</sequence>
<reference evidence="2" key="2">
    <citation type="submission" date="2021-04" db="EMBL/GenBank/DDBJ databases">
        <authorList>
            <person name="Gilroy R."/>
        </authorList>
    </citation>
    <scope>NUCLEOTIDE SEQUENCE</scope>
    <source>
        <strain evidence="2">ChiHjej12B11-1927</strain>
    </source>
</reference>
<name>A0A9D1VMI1_9FIRM</name>
<feature type="domain" description="HTH arsR-type" evidence="1">
    <location>
        <begin position="2"/>
        <end position="98"/>
    </location>
</feature>
<dbReference type="SUPFAM" id="SSF46785">
    <property type="entry name" value="Winged helix' DNA-binding domain"/>
    <property type="match status" value="1"/>
</dbReference>
<comment type="caution">
    <text evidence="2">The sequence shown here is derived from an EMBL/GenBank/DDBJ whole genome shotgun (WGS) entry which is preliminary data.</text>
</comment>
<dbReference type="InterPro" id="IPR036388">
    <property type="entry name" value="WH-like_DNA-bd_sf"/>
</dbReference>
<evidence type="ECO:0000259" key="1">
    <source>
        <dbReference type="PROSITE" id="PS50987"/>
    </source>
</evidence>
<dbReference type="InterPro" id="IPR036390">
    <property type="entry name" value="WH_DNA-bd_sf"/>
</dbReference>
<dbReference type="Proteomes" id="UP000824230">
    <property type="component" value="Unassembled WGS sequence"/>
</dbReference>
<protein>
    <submittedName>
        <fullName evidence="2">Winged helix-turn-helix transcriptional regulator</fullName>
    </submittedName>
</protein>
<dbReference type="AlphaFoldDB" id="A0A9D1VMI1"/>
<proteinExistence type="predicted"/>
<reference evidence="2" key="1">
    <citation type="journal article" date="2021" name="PeerJ">
        <title>Extensive microbial diversity within the chicken gut microbiome revealed by metagenomics and culture.</title>
        <authorList>
            <person name="Gilroy R."/>
            <person name="Ravi A."/>
            <person name="Getino M."/>
            <person name="Pursley I."/>
            <person name="Horton D.L."/>
            <person name="Alikhan N.F."/>
            <person name="Baker D."/>
            <person name="Gharbi K."/>
            <person name="Hall N."/>
            <person name="Watson M."/>
            <person name="Adriaenssens E.M."/>
            <person name="Foster-Nyarko E."/>
            <person name="Jarju S."/>
            <person name="Secka A."/>
            <person name="Antonio M."/>
            <person name="Oren A."/>
            <person name="Chaudhuri R.R."/>
            <person name="La Ragione R."/>
            <person name="Hildebrand F."/>
            <person name="Pallen M.J."/>
        </authorList>
    </citation>
    <scope>NUCLEOTIDE SEQUENCE</scope>
    <source>
        <strain evidence="2">ChiHjej12B11-1927</strain>
    </source>
</reference>
<evidence type="ECO:0000313" key="3">
    <source>
        <dbReference type="Proteomes" id="UP000824230"/>
    </source>
</evidence>
<dbReference type="Gene3D" id="1.10.10.10">
    <property type="entry name" value="Winged helix-like DNA-binding domain superfamily/Winged helix DNA-binding domain"/>
    <property type="match status" value="1"/>
</dbReference>
<dbReference type="SMART" id="SM00418">
    <property type="entry name" value="HTH_ARSR"/>
    <property type="match status" value="1"/>
</dbReference>
<dbReference type="InterPro" id="IPR001845">
    <property type="entry name" value="HTH_ArsR_DNA-bd_dom"/>
</dbReference>